<feature type="domain" description="Amidohydrolase-related" evidence="2">
    <location>
        <begin position="11"/>
        <end position="281"/>
    </location>
</feature>
<protein>
    <submittedName>
        <fullName evidence="3">Amidohydrolase family protein</fullName>
    </submittedName>
</protein>
<evidence type="ECO:0000259" key="2">
    <source>
        <dbReference type="Pfam" id="PF04909"/>
    </source>
</evidence>
<organism evidence="3 4">
    <name type="scientific">Rathayibacter rubneri</name>
    <dbReference type="NCBI Taxonomy" id="2950106"/>
    <lineage>
        <taxon>Bacteria</taxon>
        <taxon>Bacillati</taxon>
        <taxon>Actinomycetota</taxon>
        <taxon>Actinomycetes</taxon>
        <taxon>Micrococcales</taxon>
        <taxon>Microbacteriaceae</taxon>
        <taxon>Rathayibacter</taxon>
    </lineage>
</organism>
<dbReference type="Gene3D" id="3.20.20.140">
    <property type="entry name" value="Metal-dependent hydrolases"/>
    <property type="match status" value="1"/>
</dbReference>
<dbReference type="InterPro" id="IPR006680">
    <property type="entry name" value="Amidohydro-rel"/>
</dbReference>
<dbReference type="InterPro" id="IPR032466">
    <property type="entry name" value="Metal_Hydrolase"/>
</dbReference>
<proteinExistence type="inferred from homology"/>
<evidence type="ECO:0000313" key="4">
    <source>
        <dbReference type="Proteomes" id="UP001155240"/>
    </source>
</evidence>
<dbReference type="InterPro" id="IPR052350">
    <property type="entry name" value="Metallo-dep_Lactonases"/>
</dbReference>
<evidence type="ECO:0000313" key="3">
    <source>
        <dbReference type="EMBL" id="MCM6761202.1"/>
    </source>
</evidence>
<dbReference type="Pfam" id="PF04909">
    <property type="entry name" value="Amidohydro_2"/>
    <property type="match status" value="1"/>
</dbReference>
<dbReference type="RefSeq" id="WP_251943195.1">
    <property type="nucleotide sequence ID" value="NZ_JAMRYM010000003.1"/>
</dbReference>
<dbReference type="GO" id="GO:0016787">
    <property type="term" value="F:hydrolase activity"/>
    <property type="evidence" value="ECO:0007669"/>
    <property type="project" value="InterPro"/>
</dbReference>
<dbReference type="PANTHER" id="PTHR43569:SF2">
    <property type="entry name" value="AMIDOHYDROLASE-RELATED DOMAIN-CONTAINING PROTEIN"/>
    <property type="match status" value="1"/>
</dbReference>
<evidence type="ECO:0000256" key="1">
    <source>
        <dbReference type="ARBA" id="ARBA00038310"/>
    </source>
</evidence>
<dbReference type="Proteomes" id="UP001155240">
    <property type="component" value="Unassembled WGS sequence"/>
</dbReference>
<accession>A0A9X2IRR2</accession>
<comment type="similarity">
    <text evidence="1">Belongs to the metallo-dependent hydrolases superfamily.</text>
</comment>
<dbReference type="SUPFAM" id="SSF51556">
    <property type="entry name" value="Metallo-dependent hydrolases"/>
    <property type="match status" value="1"/>
</dbReference>
<dbReference type="PANTHER" id="PTHR43569">
    <property type="entry name" value="AMIDOHYDROLASE"/>
    <property type="match status" value="1"/>
</dbReference>
<comment type="caution">
    <text evidence="3">The sequence shown here is derived from an EMBL/GenBank/DDBJ whole genome shotgun (WGS) entry which is preliminary data.</text>
</comment>
<sequence length="284" mass="29722">MGGPGIGMRVIDAHVHVWELDRLKYGWLTPAAGPLFRDVTVEETLEATSDAGVDGLVLVQAADSIVETRWLADIARSTGAVLGVVGWLPIGFPERVAAALDTEFADALCGVRALVHDSSDNGLLASQPVIETVRLLGRRGLAFDVPDAFPRLATATCELLRAAPHSVIVIDHLGKPGPNADLDAWADWIHSVAAHPNTVGKLSGFTSSGGRLPAAAVARIVDVALEAFGPDRLLFGSDWPIGATGAGYRDVLDVTIEAISALSEPERAAVLAGTAARVYNFAVA</sequence>
<name>A0A9X2IRR2_9MICO</name>
<gene>
    <name evidence="3" type="ORF">NB037_02110</name>
</gene>
<keyword evidence="4" id="KW-1185">Reference proteome</keyword>
<reference evidence="3" key="1">
    <citation type="submission" date="2022-06" db="EMBL/GenBank/DDBJ databases">
        <title>Whole genome shotgun sequencing (WGS) of Rathayibacter sp. ZW T2_19, isolated from stored onions (Allium cepa).</title>
        <authorList>
            <person name="Stoll D.A."/>
            <person name="Huch M."/>
        </authorList>
    </citation>
    <scope>NUCLEOTIDE SEQUENCE</scope>
    <source>
        <strain evidence="3">ZW T2_19</strain>
    </source>
</reference>
<dbReference type="AlphaFoldDB" id="A0A9X2IRR2"/>
<dbReference type="EMBL" id="JAMRYM010000003">
    <property type="protein sequence ID" value="MCM6761202.1"/>
    <property type="molecule type" value="Genomic_DNA"/>
</dbReference>